<protein>
    <submittedName>
        <fullName evidence="1">Uncharacterized protein</fullName>
    </submittedName>
</protein>
<organism evidence="1 2">
    <name type="scientific">Paracoccidioides lutzii (strain ATCC MYA-826 / Pb01)</name>
    <name type="common">Paracoccidioides brasiliensis</name>
    <dbReference type="NCBI Taxonomy" id="502779"/>
    <lineage>
        <taxon>Eukaryota</taxon>
        <taxon>Fungi</taxon>
        <taxon>Dikarya</taxon>
        <taxon>Ascomycota</taxon>
        <taxon>Pezizomycotina</taxon>
        <taxon>Eurotiomycetes</taxon>
        <taxon>Eurotiomycetidae</taxon>
        <taxon>Onygenales</taxon>
        <taxon>Ajellomycetaceae</taxon>
        <taxon>Paracoccidioides</taxon>
    </lineage>
</organism>
<dbReference type="AlphaFoldDB" id="C1H0W0"/>
<dbReference type="KEGG" id="pbl:PAAG_04404"/>
<dbReference type="RefSeq" id="XP_015699490.1">
    <property type="nucleotide sequence ID" value="XM_015845264.1"/>
</dbReference>
<sequence length="127" mass="14289">MTVEVKLGVRAKFGGLVAMFWITLSRRNVPETEIEEKTGQNGPGVTSLVKDISVQGAPRPKLSEDSRTVKNYLDRGKVGFYKRHICGVDPLNRFSFCHTFIVMSSDLGSEPNHSYGLDELFRKQQNQ</sequence>
<dbReference type="EMBL" id="KN294002">
    <property type="protein sequence ID" value="EEH33354.2"/>
    <property type="molecule type" value="Genomic_DNA"/>
</dbReference>
<gene>
    <name evidence="1" type="ORF">PAAG_04404</name>
</gene>
<dbReference type="Proteomes" id="UP000002059">
    <property type="component" value="Partially assembled WGS sequence"/>
</dbReference>
<dbReference type="VEuPathDB" id="FungiDB:PAAG_04404"/>
<accession>C1H0W0</accession>
<proteinExistence type="predicted"/>
<dbReference type="GeneID" id="9096922"/>
<reference evidence="1 2" key="1">
    <citation type="journal article" date="2011" name="PLoS Genet.">
        <title>Comparative genomic analysis of human fungal pathogens causing paracoccidioidomycosis.</title>
        <authorList>
            <person name="Desjardins C.A."/>
            <person name="Champion M.D."/>
            <person name="Holder J.W."/>
            <person name="Muszewska A."/>
            <person name="Goldberg J."/>
            <person name="Bailao A.M."/>
            <person name="Brigido M.M."/>
            <person name="Ferreira M.E."/>
            <person name="Garcia A.M."/>
            <person name="Grynberg M."/>
            <person name="Gujja S."/>
            <person name="Heiman D.I."/>
            <person name="Henn M.R."/>
            <person name="Kodira C.D."/>
            <person name="Leon-Narvaez H."/>
            <person name="Longo L.V."/>
            <person name="Ma L.J."/>
            <person name="Malavazi I."/>
            <person name="Matsuo A.L."/>
            <person name="Morais F.V."/>
            <person name="Pereira M."/>
            <person name="Rodriguez-Brito S."/>
            <person name="Sakthikumar S."/>
            <person name="Salem-Izacc S.M."/>
            <person name="Sykes S.M."/>
            <person name="Teixeira M.M."/>
            <person name="Vallejo M.C."/>
            <person name="Walter M.E."/>
            <person name="Yandava C."/>
            <person name="Young S."/>
            <person name="Zeng Q."/>
            <person name="Zucker J."/>
            <person name="Felipe M.S."/>
            <person name="Goldman G.H."/>
            <person name="Haas B.J."/>
            <person name="McEwen J.G."/>
            <person name="Nino-Vega G."/>
            <person name="Puccia R."/>
            <person name="San-Blas G."/>
            <person name="Soares C.M."/>
            <person name="Birren B.W."/>
            <person name="Cuomo C.A."/>
        </authorList>
    </citation>
    <scope>NUCLEOTIDE SEQUENCE [LARGE SCALE GENOMIC DNA]</scope>
    <source>
        <strain evidence="2">ATCC MYA-826 / Pb01</strain>
    </source>
</reference>
<evidence type="ECO:0000313" key="1">
    <source>
        <dbReference type="EMBL" id="EEH33354.2"/>
    </source>
</evidence>
<dbReference type="HOGENOM" id="CLU_1971207_0_0_1"/>
<evidence type="ECO:0000313" key="2">
    <source>
        <dbReference type="Proteomes" id="UP000002059"/>
    </source>
</evidence>
<keyword evidence="2" id="KW-1185">Reference proteome</keyword>
<name>C1H0W0_PARBA</name>